<reference evidence="2 3" key="1">
    <citation type="submission" date="2021-04" db="EMBL/GenBank/DDBJ databases">
        <authorList>
            <person name="Shkoporov A.N."/>
            <person name="Stockdale S.R."/>
            <person name="Guerin E."/>
            <person name="Ross R.P."/>
            <person name="Hill C."/>
        </authorList>
    </citation>
    <scope>NUCLEOTIDE SEQUENCE [LARGE SCALE GENOMIC DNA]</scope>
    <source>
        <strain evidence="3">cr2_1</strain>
    </source>
</reference>
<dbReference type="KEGG" id="vg:75690713"/>
<feature type="region of interest" description="Disordered" evidence="1">
    <location>
        <begin position="200"/>
        <end position="249"/>
    </location>
</feature>
<evidence type="ECO:0000313" key="3">
    <source>
        <dbReference type="Proteomes" id="UP000827432"/>
    </source>
</evidence>
<dbReference type="GeneID" id="75690713"/>
<dbReference type="EMBL" id="MZ130489">
    <property type="protein sequence ID" value="QWM90411.1"/>
    <property type="molecule type" value="Genomic_DNA"/>
</dbReference>
<proteinExistence type="predicted"/>
<gene>
    <name evidence="2" type="primary">gp_26548</name>
</gene>
<accession>A0AAE7RVY0</accession>
<name>A0AAE7RVY0_9CAUD</name>
<evidence type="ECO:0000256" key="1">
    <source>
        <dbReference type="SAM" id="MobiDB-lite"/>
    </source>
</evidence>
<evidence type="ECO:0000313" key="2">
    <source>
        <dbReference type="EMBL" id="QWM90411.1"/>
    </source>
</evidence>
<dbReference type="RefSeq" id="YP_010359983.1">
    <property type="nucleotide sequence ID" value="NC_062779.1"/>
</dbReference>
<feature type="compositionally biased region" description="Low complexity" evidence="1">
    <location>
        <begin position="216"/>
        <end position="243"/>
    </location>
</feature>
<protein>
    <submittedName>
        <fullName evidence="2">Uncharacterized protein</fullName>
    </submittedName>
</protein>
<keyword evidence="3" id="KW-1185">Reference proteome</keyword>
<dbReference type="Proteomes" id="UP000827432">
    <property type="component" value="Segment"/>
</dbReference>
<organism evidence="2 3">
    <name type="scientific">uncultured phage cr2_1</name>
    <dbReference type="NCBI Taxonomy" id="2986394"/>
    <lineage>
        <taxon>Viruses</taxon>
        <taxon>Duplodnaviria</taxon>
        <taxon>Heunggongvirae</taxon>
        <taxon>Uroviricota</taxon>
        <taxon>Caudoviricetes</taxon>
        <taxon>Crassvirales</taxon>
        <taxon>Crevaviridae</taxon>
        <taxon>Coarsevirinae</taxon>
        <taxon>Junduvirus</taxon>
        <taxon>Junduvirus communis</taxon>
    </lineage>
</organism>
<sequence>MEKFNFDFLKAGINEGRFETVAKAAKVSDEIRPELVVNISINKMCINGLASKMLNIETGDYMKAMVLTADQCENDVNKKFFIMVSKVKTDDMMTLAAVGKAKGVGRKLFCSYAACYSQFLQNTPDAQAITADKLAELGYAYGIDKKDSEGKPYTKYTANREVHYELVDTGIDYPNSDGSMLRIWACVNAQIIDRPYDPSVEAETAADDAENKKANAPETVADTANAETAAEAQDETAASQETAGDGDDI</sequence>